<dbReference type="EMBL" id="JABSTQ010002445">
    <property type="protein sequence ID" value="KAG0444127.1"/>
    <property type="molecule type" value="Genomic_DNA"/>
</dbReference>
<comment type="caution">
    <text evidence="1">The sequence shown here is derived from an EMBL/GenBank/DDBJ whole genome shotgun (WGS) entry which is preliminary data.</text>
</comment>
<dbReference type="Proteomes" id="UP000805193">
    <property type="component" value="Unassembled WGS sequence"/>
</dbReference>
<reference evidence="1 2" key="1">
    <citation type="journal article" date="2020" name="Cell">
        <title>Large-Scale Comparative Analyses of Tick Genomes Elucidate Their Genetic Diversity and Vector Capacities.</title>
        <authorList>
            <consortium name="Tick Genome and Microbiome Consortium (TIGMIC)"/>
            <person name="Jia N."/>
            <person name="Wang J."/>
            <person name="Shi W."/>
            <person name="Du L."/>
            <person name="Sun Y."/>
            <person name="Zhan W."/>
            <person name="Jiang J.F."/>
            <person name="Wang Q."/>
            <person name="Zhang B."/>
            <person name="Ji P."/>
            <person name="Bell-Sakyi L."/>
            <person name="Cui X.M."/>
            <person name="Yuan T.T."/>
            <person name="Jiang B.G."/>
            <person name="Yang W.F."/>
            <person name="Lam T.T."/>
            <person name="Chang Q.C."/>
            <person name="Ding S.J."/>
            <person name="Wang X.J."/>
            <person name="Zhu J.G."/>
            <person name="Ruan X.D."/>
            <person name="Zhao L."/>
            <person name="Wei J.T."/>
            <person name="Ye R.Z."/>
            <person name="Que T.C."/>
            <person name="Du C.H."/>
            <person name="Zhou Y.H."/>
            <person name="Cheng J.X."/>
            <person name="Dai P.F."/>
            <person name="Guo W.B."/>
            <person name="Han X.H."/>
            <person name="Huang E.J."/>
            <person name="Li L.F."/>
            <person name="Wei W."/>
            <person name="Gao Y.C."/>
            <person name="Liu J.Z."/>
            <person name="Shao H.Z."/>
            <person name="Wang X."/>
            <person name="Wang C.C."/>
            <person name="Yang T.C."/>
            <person name="Huo Q.B."/>
            <person name="Li W."/>
            <person name="Chen H.Y."/>
            <person name="Chen S.E."/>
            <person name="Zhou L.G."/>
            <person name="Ni X.B."/>
            <person name="Tian J.H."/>
            <person name="Sheng Y."/>
            <person name="Liu T."/>
            <person name="Pan Y.S."/>
            <person name="Xia L.Y."/>
            <person name="Li J."/>
            <person name="Zhao F."/>
            <person name="Cao W.C."/>
        </authorList>
    </citation>
    <scope>NUCLEOTIDE SEQUENCE [LARGE SCALE GENOMIC DNA]</scope>
    <source>
        <strain evidence="1">Iper-2018</strain>
    </source>
</reference>
<gene>
    <name evidence="1" type="ORF">HPB47_014143</name>
</gene>
<protein>
    <submittedName>
        <fullName evidence="1">Uncharacterized protein</fullName>
    </submittedName>
</protein>
<sequence>MFGICGAPPTTEPNEGIGIKKSLTAASKGKDCGVLALWSQPAVNHMYWVAAASQGNGDLLVDAWTSITRHVTNIHEGYPGLYTRCFHDPLEECEWLEPGYVTKLLVESVTLCETAPPLREAFQLDAATPRPPCMSHGFVRPAKEDLVAAR</sequence>
<proteinExistence type="predicted"/>
<evidence type="ECO:0000313" key="1">
    <source>
        <dbReference type="EMBL" id="KAG0444127.1"/>
    </source>
</evidence>
<feature type="non-terminal residue" evidence="1">
    <location>
        <position position="150"/>
    </location>
</feature>
<organism evidence="1 2">
    <name type="scientific">Ixodes persulcatus</name>
    <name type="common">Taiga tick</name>
    <dbReference type="NCBI Taxonomy" id="34615"/>
    <lineage>
        <taxon>Eukaryota</taxon>
        <taxon>Metazoa</taxon>
        <taxon>Ecdysozoa</taxon>
        <taxon>Arthropoda</taxon>
        <taxon>Chelicerata</taxon>
        <taxon>Arachnida</taxon>
        <taxon>Acari</taxon>
        <taxon>Parasitiformes</taxon>
        <taxon>Ixodida</taxon>
        <taxon>Ixodoidea</taxon>
        <taxon>Ixodidae</taxon>
        <taxon>Ixodinae</taxon>
        <taxon>Ixodes</taxon>
    </lineage>
</organism>
<evidence type="ECO:0000313" key="2">
    <source>
        <dbReference type="Proteomes" id="UP000805193"/>
    </source>
</evidence>
<accession>A0AC60QY29</accession>
<name>A0AC60QY29_IXOPE</name>
<keyword evidence="2" id="KW-1185">Reference proteome</keyword>